<protein>
    <submittedName>
        <fullName evidence="2">Uncharacterized protein</fullName>
    </submittedName>
</protein>
<feature type="region of interest" description="Disordered" evidence="1">
    <location>
        <begin position="1"/>
        <end position="21"/>
    </location>
</feature>
<organism evidence="2 3">
    <name type="scientific">Pseudomassariella vexata</name>
    <dbReference type="NCBI Taxonomy" id="1141098"/>
    <lineage>
        <taxon>Eukaryota</taxon>
        <taxon>Fungi</taxon>
        <taxon>Dikarya</taxon>
        <taxon>Ascomycota</taxon>
        <taxon>Pezizomycotina</taxon>
        <taxon>Sordariomycetes</taxon>
        <taxon>Xylariomycetidae</taxon>
        <taxon>Amphisphaeriales</taxon>
        <taxon>Pseudomassariaceae</taxon>
        <taxon>Pseudomassariella</taxon>
    </lineage>
</organism>
<reference evidence="2 3" key="1">
    <citation type="submission" date="2016-07" db="EMBL/GenBank/DDBJ databases">
        <title>Pervasive Adenine N6-methylation of Active Genes in Fungi.</title>
        <authorList>
            <consortium name="DOE Joint Genome Institute"/>
            <person name="Mondo S.J."/>
            <person name="Dannebaum R.O."/>
            <person name="Kuo R.C."/>
            <person name="Labutti K."/>
            <person name="Haridas S."/>
            <person name="Kuo A."/>
            <person name="Salamov A."/>
            <person name="Ahrendt S.R."/>
            <person name="Lipzen A."/>
            <person name="Sullivan W."/>
            <person name="Andreopoulos W.B."/>
            <person name="Clum A."/>
            <person name="Lindquist E."/>
            <person name="Daum C."/>
            <person name="Ramamoorthy G.K."/>
            <person name="Gryganskyi A."/>
            <person name="Culley D."/>
            <person name="Magnuson J.K."/>
            <person name="James T.Y."/>
            <person name="O'Malley M.A."/>
            <person name="Stajich J.E."/>
            <person name="Spatafora J.W."/>
            <person name="Visel A."/>
            <person name="Grigoriev I.V."/>
        </authorList>
    </citation>
    <scope>NUCLEOTIDE SEQUENCE [LARGE SCALE GENOMIC DNA]</scope>
    <source>
        <strain evidence="2 3">CBS 129021</strain>
    </source>
</reference>
<dbReference type="RefSeq" id="XP_040709678.1">
    <property type="nucleotide sequence ID" value="XM_040858972.1"/>
</dbReference>
<name>A0A1Y2D8M7_9PEZI</name>
<dbReference type="Proteomes" id="UP000193689">
    <property type="component" value="Unassembled WGS sequence"/>
</dbReference>
<dbReference type="InParanoid" id="A0A1Y2D8M7"/>
<proteinExistence type="predicted"/>
<dbReference type="AlphaFoldDB" id="A0A1Y2D8M7"/>
<comment type="caution">
    <text evidence="2">The sequence shown here is derived from an EMBL/GenBank/DDBJ whole genome shotgun (WGS) entry which is preliminary data.</text>
</comment>
<feature type="compositionally biased region" description="Polar residues" evidence="1">
    <location>
        <begin position="1"/>
        <end position="16"/>
    </location>
</feature>
<evidence type="ECO:0000313" key="2">
    <source>
        <dbReference type="EMBL" id="ORY55620.1"/>
    </source>
</evidence>
<keyword evidence="3" id="KW-1185">Reference proteome</keyword>
<sequence length="181" mass="20949">MRQTSMPRRSASSDSHSPGGFQIPVTVGPRWIVEASWFETACHARRHILWSMSVIHDRPGSRWDTAFLGQWRCLQTVYLIYETPWPLNQTPGFTGLEPHVVDWAVRHGFVYGYAVLKLDLTRGHLWNCFPLPSSSDREETSFCELCMEEPWRIMICVWVWLFTASEPISDGPLLNYSMSRT</sequence>
<dbReference type="EMBL" id="MCFJ01000026">
    <property type="protein sequence ID" value="ORY55620.1"/>
    <property type="molecule type" value="Genomic_DNA"/>
</dbReference>
<gene>
    <name evidence="2" type="ORF">BCR38DRAFT_414803</name>
</gene>
<evidence type="ECO:0000256" key="1">
    <source>
        <dbReference type="SAM" id="MobiDB-lite"/>
    </source>
</evidence>
<evidence type="ECO:0000313" key="3">
    <source>
        <dbReference type="Proteomes" id="UP000193689"/>
    </source>
</evidence>
<accession>A0A1Y2D8M7</accession>
<dbReference type="GeneID" id="63775184"/>